<name>A0A811U0P8_CERCA</name>
<dbReference type="EMBL" id="CAJHJT010000001">
    <property type="protein sequence ID" value="CAD6992652.1"/>
    <property type="molecule type" value="Genomic_DNA"/>
</dbReference>
<evidence type="ECO:0000313" key="3">
    <source>
        <dbReference type="Proteomes" id="UP000606786"/>
    </source>
</evidence>
<evidence type="ECO:0000313" key="2">
    <source>
        <dbReference type="EMBL" id="CAD6992652.1"/>
    </source>
</evidence>
<proteinExistence type="predicted"/>
<evidence type="ECO:0000256" key="1">
    <source>
        <dbReference type="SAM" id="MobiDB-lite"/>
    </source>
</evidence>
<keyword evidence="3" id="KW-1185">Reference proteome</keyword>
<accession>A0A811U0P8</accession>
<feature type="compositionally biased region" description="Basic and acidic residues" evidence="1">
    <location>
        <begin position="33"/>
        <end position="51"/>
    </location>
</feature>
<protein>
    <submittedName>
        <fullName evidence="2">(Mediterranean fruit fly) hypothetical protein</fullName>
    </submittedName>
</protein>
<gene>
    <name evidence="2" type="ORF">CCAP1982_LOCUS1497</name>
</gene>
<reference evidence="2" key="1">
    <citation type="submission" date="2020-11" db="EMBL/GenBank/DDBJ databases">
        <authorList>
            <person name="Whitehead M."/>
        </authorList>
    </citation>
    <scope>NUCLEOTIDE SEQUENCE</scope>
    <source>
        <strain evidence="2">EGII</strain>
    </source>
</reference>
<feature type="region of interest" description="Disordered" evidence="1">
    <location>
        <begin position="25"/>
        <end position="79"/>
    </location>
</feature>
<organism evidence="2 3">
    <name type="scientific">Ceratitis capitata</name>
    <name type="common">Mediterranean fruit fly</name>
    <name type="synonym">Tephritis capitata</name>
    <dbReference type="NCBI Taxonomy" id="7213"/>
    <lineage>
        <taxon>Eukaryota</taxon>
        <taxon>Metazoa</taxon>
        <taxon>Ecdysozoa</taxon>
        <taxon>Arthropoda</taxon>
        <taxon>Hexapoda</taxon>
        <taxon>Insecta</taxon>
        <taxon>Pterygota</taxon>
        <taxon>Neoptera</taxon>
        <taxon>Endopterygota</taxon>
        <taxon>Diptera</taxon>
        <taxon>Brachycera</taxon>
        <taxon>Muscomorpha</taxon>
        <taxon>Tephritoidea</taxon>
        <taxon>Tephritidae</taxon>
        <taxon>Ceratitis</taxon>
        <taxon>Ceratitis</taxon>
    </lineage>
</organism>
<dbReference type="AlphaFoldDB" id="A0A811U0P8"/>
<comment type="caution">
    <text evidence="2">The sequence shown here is derived from an EMBL/GenBank/DDBJ whole genome shotgun (WGS) entry which is preliminary data.</text>
</comment>
<sequence length="79" mass="8660">MAGWTVGKESALMTALSKRLMQRHNCVAHKQGKKSELERADSDGSSSERQHVSQQHGKPKFGGRASCARGTHNTTTQRP</sequence>
<dbReference type="Proteomes" id="UP000606786">
    <property type="component" value="Unassembled WGS sequence"/>
</dbReference>